<dbReference type="Proteomes" id="UP000308705">
    <property type="component" value="Unassembled WGS sequence"/>
</dbReference>
<feature type="transmembrane region" description="Helical" evidence="1">
    <location>
        <begin position="82"/>
        <end position="103"/>
    </location>
</feature>
<keyword evidence="1" id="KW-0812">Transmembrane</keyword>
<dbReference type="EMBL" id="SZQA01000005">
    <property type="protein sequence ID" value="TKK89798.1"/>
    <property type="molecule type" value="Genomic_DNA"/>
</dbReference>
<evidence type="ECO:0000313" key="3">
    <source>
        <dbReference type="EMBL" id="TKK89798.1"/>
    </source>
</evidence>
<feature type="domain" description="DUF5667" evidence="2">
    <location>
        <begin position="103"/>
        <end position="201"/>
    </location>
</feature>
<keyword evidence="1" id="KW-0472">Membrane</keyword>
<keyword evidence="1" id="KW-1133">Transmembrane helix</keyword>
<evidence type="ECO:0000259" key="2">
    <source>
        <dbReference type="Pfam" id="PF18915"/>
    </source>
</evidence>
<dbReference type="Pfam" id="PF18915">
    <property type="entry name" value="DUF5667"/>
    <property type="match status" value="1"/>
</dbReference>
<dbReference type="OrthoDB" id="3402808at2"/>
<keyword evidence="4" id="KW-1185">Reference proteome</keyword>
<evidence type="ECO:0000256" key="1">
    <source>
        <dbReference type="SAM" id="Phobius"/>
    </source>
</evidence>
<organism evidence="3 4">
    <name type="scientific">Herbidospora galbida</name>
    <dbReference type="NCBI Taxonomy" id="2575442"/>
    <lineage>
        <taxon>Bacteria</taxon>
        <taxon>Bacillati</taxon>
        <taxon>Actinomycetota</taxon>
        <taxon>Actinomycetes</taxon>
        <taxon>Streptosporangiales</taxon>
        <taxon>Streptosporangiaceae</taxon>
        <taxon>Herbidospora</taxon>
    </lineage>
</organism>
<dbReference type="AlphaFoldDB" id="A0A4U3MJR9"/>
<protein>
    <recommendedName>
        <fullName evidence="2">DUF5667 domain-containing protein</fullName>
    </recommendedName>
</protein>
<comment type="caution">
    <text evidence="3">The sequence shown here is derived from an EMBL/GenBank/DDBJ whole genome shotgun (WGS) entry which is preliminary data.</text>
</comment>
<dbReference type="InterPro" id="IPR043725">
    <property type="entry name" value="DUF5667"/>
</dbReference>
<reference evidence="3 4" key="1">
    <citation type="submission" date="2019-04" db="EMBL/GenBank/DDBJ databases">
        <title>Herbidospora sp. NEAU-GS14.nov., a novel actinomycete isolated from soil.</title>
        <authorList>
            <person name="Han L."/>
        </authorList>
    </citation>
    <scope>NUCLEOTIDE SEQUENCE [LARGE SCALE GENOMIC DNA]</scope>
    <source>
        <strain evidence="3 4">NEAU-GS14</strain>
    </source>
</reference>
<sequence length="229" mass="25377">MGWWRLPRARRAARIAARLEELGRREAAGHEGAGPRAEFREGLRAELLRTHQEERAAPRRPGPAHARPRIRRVPLLVRLRPWLALGAMVGATMSVAAVTYSAGPGEVLYPLKRAAESTLLTLTRSEAERADRQMTVARSRAAEAAELLKAATPDRAELIGQTLEDMDSTTRLALEKVKQPTKPPAKVRRFAREQKKVVEKMVPKLDAENREIATEYLSLIDGYAGPAGN</sequence>
<gene>
    <name evidence="3" type="ORF">FDA94_07855</name>
</gene>
<name>A0A4U3MJR9_9ACTN</name>
<dbReference type="RefSeq" id="WP_137246367.1">
    <property type="nucleotide sequence ID" value="NZ_SZQA01000005.1"/>
</dbReference>
<evidence type="ECO:0000313" key="4">
    <source>
        <dbReference type="Proteomes" id="UP000308705"/>
    </source>
</evidence>
<proteinExistence type="predicted"/>
<accession>A0A4U3MJR9</accession>